<comment type="caution">
    <text evidence="2">The sequence shown here is derived from an EMBL/GenBank/DDBJ whole genome shotgun (WGS) entry which is preliminary data.</text>
</comment>
<organism evidence="2 3">
    <name type="scientific">Ectopseudomonas khazarica</name>
    <dbReference type="NCBI Taxonomy" id="2502979"/>
    <lineage>
        <taxon>Bacteria</taxon>
        <taxon>Pseudomonadati</taxon>
        <taxon>Pseudomonadota</taxon>
        <taxon>Gammaproteobacteria</taxon>
        <taxon>Pseudomonadales</taxon>
        <taxon>Pseudomonadaceae</taxon>
        <taxon>Ectopseudomonas</taxon>
    </lineage>
</organism>
<dbReference type="RefSeq" id="WP_395273077.1">
    <property type="nucleotide sequence ID" value="NZ_JBHEGD010000001.1"/>
</dbReference>
<gene>
    <name evidence="2" type="ORF">ACEVAQ_13380</name>
</gene>
<proteinExistence type="predicted"/>
<keyword evidence="1" id="KW-0732">Signal</keyword>
<evidence type="ECO:0000256" key="1">
    <source>
        <dbReference type="SAM" id="SignalP"/>
    </source>
</evidence>
<feature type="signal peptide" evidence="1">
    <location>
        <begin position="1"/>
        <end position="20"/>
    </location>
</feature>
<accession>A0ABW7MEL3</accession>
<dbReference type="EMBL" id="JBHEGD010000001">
    <property type="protein sequence ID" value="MFH6599695.1"/>
    <property type="molecule type" value="Genomic_DNA"/>
</dbReference>
<reference evidence="2 3" key="1">
    <citation type="submission" date="2024-09" db="EMBL/GenBank/DDBJ databases">
        <title>Elucidation of the Bokeelamides from Bacteria Associated with Moon Snail Egg Collars.</title>
        <authorList>
            <person name="Campbell R."/>
            <person name="Piedl K."/>
            <person name="Mevers E."/>
        </authorList>
    </citation>
    <scope>NUCLEOTIDE SEQUENCE [LARGE SCALE GENOMIC DNA]</scope>
    <source>
        <strain evidence="2 3">EM133</strain>
    </source>
</reference>
<name>A0ABW7MEL3_9GAMM</name>
<evidence type="ECO:0000313" key="2">
    <source>
        <dbReference type="EMBL" id="MFH6599695.1"/>
    </source>
</evidence>
<feature type="chain" id="PRO_5047503517" description="Lipoprotein" evidence="1">
    <location>
        <begin position="21"/>
        <end position="143"/>
    </location>
</feature>
<evidence type="ECO:0008006" key="4">
    <source>
        <dbReference type="Google" id="ProtNLM"/>
    </source>
</evidence>
<evidence type="ECO:0000313" key="3">
    <source>
        <dbReference type="Proteomes" id="UP001609932"/>
    </source>
</evidence>
<dbReference type="Proteomes" id="UP001609932">
    <property type="component" value="Unassembled WGS sequence"/>
</dbReference>
<sequence>MKISRALFLVVLFFIATCKAECDFTNENNIHESVKMSDSIYVVFGKVRPPGEIMSGDNYQISLAAFNCDTKAYKEFERLQYLASPGRIAGVLLADTPAKSAGLLFIIHATGVSNSATGVNYSSDYYSVRVYRVRNGVFEIEKT</sequence>
<protein>
    <recommendedName>
        <fullName evidence="4">Lipoprotein</fullName>
    </recommendedName>
</protein>
<keyword evidence="3" id="KW-1185">Reference proteome</keyword>